<comment type="caution">
    <text evidence="1">The sequence shown here is derived from an EMBL/GenBank/DDBJ whole genome shotgun (WGS) entry which is preliminary data.</text>
</comment>
<sequence>MNTLTKKIDEIIQETERIWERNPFAGTFREIPYDRELYGIASGVKCTPPITLSSVLDKLFLLAAEDHELEITLPNHFHFTFLALSFPQWEKLADLPVEHKELLFLSGKILHRVNWKLYHLRLVALNNTLLLVGTPDETSDLLRNAYAHSILVSGWRKHLVARYRGLSTPPLLWHSTLARALTEAKFNDC</sequence>
<evidence type="ECO:0000313" key="1">
    <source>
        <dbReference type="EMBL" id="GAO98739.1"/>
    </source>
</evidence>
<dbReference type="STRING" id="1629334.Cva_01407"/>
<gene>
    <name evidence="1" type="ORF">Cva_01407</name>
</gene>
<reference evidence="1 2" key="1">
    <citation type="submission" date="2015-03" db="EMBL/GenBank/DDBJ databases">
        <title>Caedibacter varicaedens, whole genome shotgun sequence.</title>
        <authorList>
            <person name="Suzuki H."/>
            <person name="Dapper A.L."/>
            <person name="Gibson A.K."/>
            <person name="Jackson C."/>
            <person name="Lee H."/>
            <person name="Pejaver V.R."/>
            <person name="Doak T."/>
            <person name="Lynch M."/>
        </authorList>
    </citation>
    <scope>NUCLEOTIDE SEQUENCE [LARGE SCALE GENOMIC DNA]</scope>
</reference>
<name>A0A0K8MFS7_9PROT</name>
<accession>A0A0K8MFS7</accession>
<protein>
    <submittedName>
        <fullName evidence="1">Uncharacterized protein</fullName>
    </submittedName>
</protein>
<dbReference type="Proteomes" id="UP000036771">
    <property type="component" value="Unassembled WGS sequence"/>
</dbReference>
<dbReference type="AlphaFoldDB" id="A0A0K8MFS7"/>
<evidence type="ECO:0000313" key="2">
    <source>
        <dbReference type="Proteomes" id="UP000036771"/>
    </source>
</evidence>
<keyword evidence="2" id="KW-1185">Reference proteome</keyword>
<organism evidence="1 2">
    <name type="scientific">Caedimonas varicaedens</name>
    <dbReference type="NCBI Taxonomy" id="1629334"/>
    <lineage>
        <taxon>Bacteria</taxon>
        <taxon>Pseudomonadati</taxon>
        <taxon>Pseudomonadota</taxon>
        <taxon>Alphaproteobacteria</taxon>
        <taxon>Holosporales</taxon>
        <taxon>Caedimonadaceae</taxon>
        <taxon>Caedimonas</taxon>
    </lineage>
</organism>
<proteinExistence type="predicted"/>
<dbReference type="EMBL" id="BBVC01000084">
    <property type="protein sequence ID" value="GAO98739.1"/>
    <property type="molecule type" value="Genomic_DNA"/>
</dbReference>